<keyword evidence="7" id="KW-1185">Reference proteome</keyword>
<dbReference type="Gene3D" id="1.20.1250.20">
    <property type="entry name" value="MFS general substrate transporter like domains"/>
    <property type="match status" value="2"/>
</dbReference>
<sequence length="420" mass="43666">MSTSTDMSPRAAWLLILAASAILMITMGARLTTGLFLSPLNTATGLGVATISFALAVGQFMWGASQPVFGAIADKYGPARVIVLGALLLAAGLAATPFVSSEWGLLLTMGVLSAAGAGAGSFSILIGATAQRLPPARRPFASGFINAGGSFGQFVFSPLMQFLIAGPGWIVAMFTMAATTLLTIPLAWLMRGRRRPPGPAAQQTVAAAGAAPLPGIGLTQQLREALRDRSYLCLHAGFFTCGFHIAFLVTHLPGEVALCGLPVGVAGTALGLIGLFNIAGSLTAGALSTRYRMKNLLALMYLSRAVIIALYLLAPKTAMTFYILAAALGFTWLATVPPTAGLVGKLFGTRYLATLFGLTLLSHQIGGFFGAWLGGLAFVRFGDYSWMWYADIALALAAALVNLPIREAPVVRANAPLAKA</sequence>
<evidence type="ECO:0000259" key="5">
    <source>
        <dbReference type="PROSITE" id="PS50850"/>
    </source>
</evidence>
<evidence type="ECO:0000256" key="3">
    <source>
        <dbReference type="ARBA" id="ARBA00023136"/>
    </source>
</evidence>
<protein>
    <submittedName>
        <fullName evidence="6">MFS transporter</fullName>
    </submittedName>
</protein>
<feature type="transmembrane region" description="Helical" evidence="4">
    <location>
        <begin position="140"/>
        <end position="163"/>
    </location>
</feature>
<organism evidence="6 7">
    <name type="scientific">Massilia jejuensis</name>
    <dbReference type="NCBI Taxonomy" id="648894"/>
    <lineage>
        <taxon>Bacteria</taxon>
        <taxon>Pseudomonadati</taxon>
        <taxon>Pseudomonadota</taxon>
        <taxon>Betaproteobacteria</taxon>
        <taxon>Burkholderiales</taxon>
        <taxon>Oxalobacteraceae</taxon>
        <taxon>Telluria group</taxon>
        <taxon>Massilia</taxon>
    </lineage>
</organism>
<dbReference type="InterPro" id="IPR050327">
    <property type="entry name" value="Proton-linked_MCT"/>
</dbReference>
<feature type="transmembrane region" description="Helical" evidence="4">
    <location>
        <begin position="296"/>
        <end position="314"/>
    </location>
</feature>
<feature type="transmembrane region" description="Helical" evidence="4">
    <location>
        <begin position="386"/>
        <end position="405"/>
    </location>
</feature>
<feature type="transmembrane region" description="Helical" evidence="4">
    <location>
        <begin position="12"/>
        <end position="31"/>
    </location>
</feature>
<gene>
    <name evidence="6" type="ORF">ACFPOU_19145</name>
</gene>
<feature type="transmembrane region" description="Helical" evidence="4">
    <location>
        <begin position="43"/>
        <end position="65"/>
    </location>
</feature>
<evidence type="ECO:0000313" key="7">
    <source>
        <dbReference type="Proteomes" id="UP001596031"/>
    </source>
</evidence>
<dbReference type="PANTHER" id="PTHR11360:SF284">
    <property type="entry name" value="EG:103B4.3 PROTEIN-RELATED"/>
    <property type="match status" value="1"/>
</dbReference>
<dbReference type="PANTHER" id="PTHR11360">
    <property type="entry name" value="MONOCARBOXYLATE TRANSPORTER"/>
    <property type="match status" value="1"/>
</dbReference>
<dbReference type="CDD" id="cd17355">
    <property type="entry name" value="MFS_YcxA_like"/>
    <property type="match status" value="1"/>
</dbReference>
<feature type="transmembrane region" description="Helical" evidence="4">
    <location>
        <begin position="320"/>
        <end position="344"/>
    </location>
</feature>
<dbReference type="Proteomes" id="UP001596031">
    <property type="component" value="Unassembled WGS sequence"/>
</dbReference>
<dbReference type="InterPro" id="IPR011701">
    <property type="entry name" value="MFS"/>
</dbReference>
<feature type="transmembrane region" description="Helical" evidence="4">
    <location>
        <begin position="231"/>
        <end position="249"/>
    </location>
</feature>
<evidence type="ECO:0000256" key="1">
    <source>
        <dbReference type="ARBA" id="ARBA00022692"/>
    </source>
</evidence>
<reference evidence="7" key="1">
    <citation type="journal article" date="2019" name="Int. J. Syst. Evol. Microbiol.">
        <title>The Global Catalogue of Microorganisms (GCM) 10K type strain sequencing project: providing services to taxonomists for standard genome sequencing and annotation.</title>
        <authorList>
            <consortium name="The Broad Institute Genomics Platform"/>
            <consortium name="The Broad Institute Genome Sequencing Center for Infectious Disease"/>
            <person name="Wu L."/>
            <person name="Ma J."/>
        </authorList>
    </citation>
    <scope>NUCLEOTIDE SEQUENCE [LARGE SCALE GENOMIC DNA]</scope>
    <source>
        <strain evidence="7">CCUG 38813</strain>
    </source>
</reference>
<feature type="transmembrane region" description="Helical" evidence="4">
    <location>
        <begin position="169"/>
        <end position="189"/>
    </location>
</feature>
<comment type="caution">
    <text evidence="6">The sequence shown here is derived from an EMBL/GenBank/DDBJ whole genome shotgun (WGS) entry which is preliminary data.</text>
</comment>
<evidence type="ECO:0000313" key="6">
    <source>
        <dbReference type="EMBL" id="MFC5513221.1"/>
    </source>
</evidence>
<accession>A0ABW0PM84</accession>
<keyword evidence="1 4" id="KW-0812">Transmembrane</keyword>
<dbReference type="PROSITE" id="PS50850">
    <property type="entry name" value="MFS"/>
    <property type="match status" value="1"/>
</dbReference>
<dbReference type="InterPro" id="IPR020846">
    <property type="entry name" value="MFS_dom"/>
</dbReference>
<feature type="transmembrane region" description="Helical" evidence="4">
    <location>
        <begin position="261"/>
        <end position="284"/>
    </location>
</feature>
<dbReference type="InterPro" id="IPR036259">
    <property type="entry name" value="MFS_trans_sf"/>
</dbReference>
<name>A0ABW0PM84_9BURK</name>
<proteinExistence type="predicted"/>
<feature type="transmembrane region" description="Helical" evidence="4">
    <location>
        <begin position="105"/>
        <end position="128"/>
    </location>
</feature>
<keyword evidence="3 4" id="KW-0472">Membrane</keyword>
<dbReference type="Pfam" id="PF07690">
    <property type="entry name" value="MFS_1"/>
    <property type="match status" value="1"/>
</dbReference>
<feature type="transmembrane region" description="Helical" evidence="4">
    <location>
        <begin position="77"/>
        <end position="99"/>
    </location>
</feature>
<dbReference type="EMBL" id="JBHSMS010000063">
    <property type="protein sequence ID" value="MFC5513221.1"/>
    <property type="molecule type" value="Genomic_DNA"/>
</dbReference>
<feature type="domain" description="Major facilitator superfamily (MFS) profile" evidence="5">
    <location>
        <begin position="14"/>
        <end position="410"/>
    </location>
</feature>
<evidence type="ECO:0000256" key="4">
    <source>
        <dbReference type="SAM" id="Phobius"/>
    </source>
</evidence>
<evidence type="ECO:0000256" key="2">
    <source>
        <dbReference type="ARBA" id="ARBA00022989"/>
    </source>
</evidence>
<dbReference type="SUPFAM" id="SSF103473">
    <property type="entry name" value="MFS general substrate transporter"/>
    <property type="match status" value="1"/>
</dbReference>
<keyword evidence="2 4" id="KW-1133">Transmembrane helix</keyword>
<dbReference type="RefSeq" id="WP_379724981.1">
    <property type="nucleotide sequence ID" value="NZ_JBHSMS010000063.1"/>
</dbReference>
<feature type="transmembrane region" description="Helical" evidence="4">
    <location>
        <begin position="351"/>
        <end position="374"/>
    </location>
</feature>